<geneLocation type="plasmid" evidence="3">
    <name>pdfi3</name>
</geneLocation>
<organism evidence="2 3">
    <name type="scientific">Deinococcus ficus</name>
    <dbReference type="NCBI Taxonomy" id="317577"/>
    <lineage>
        <taxon>Bacteria</taxon>
        <taxon>Thermotogati</taxon>
        <taxon>Deinococcota</taxon>
        <taxon>Deinococci</taxon>
        <taxon>Deinococcales</taxon>
        <taxon>Deinococcaceae</taxon>
        <taxon>Deinococcus</taxon>
    </lineage>
</organism>
<sequence length="224" mass="24886">MHHVHITVTALTPEDLREAAAHAVTRLQQSPDVPECSDAHGAASFTLSPHPPGPAPQWELLERHEDTRRGPQYRCIGRFESAQDGLDALRGGIERHGLKIIDVSDDTVHVCSEREILWMLQRLQDRPGLHVQPDWAYAAQIVRQERARPDHGQCRVLTGRDRDGTVIRIVRQDTQQDVACWRGSETQALLSEGELDADNLTDSALSYAAVLGLIKEPSGHPGRS</sequence>
<proteinExistence type="predicted"/>
<evidence type="ECO:0000313" key="3">
    <source>
        <dbReference type="Proteomes" id="UP000259030"/>
    </source>
</evidence>
<protein>
    <submittedName>
        <fullName evidence="2">Uncharacterized protein</fullName>
    </submittedName>
</protein>
<dbReference type="AlphaFoldDB" id="A0A221T3G9"/>
<dbReference type="KEGG" id="dfc:DFI_19865"/>
<feature type="region of interest" description="Disordered" evidence="1">
    <location>
        <begin position="26"/>
        <end position="58"/>
    </location>
</feature>
<reference evidence="2 3" key="1">
    <citation type="submission" date="2017-05" db="EMBL/GenBank/DDBJ databases">
        <title>The complete genome sequence of Deinococcus ficus isolated from the rhizosphere of the Ficus religiosa L. in Taiwan.</title>
        <authorList>
            <person name="Wu K.-M."/>
            <person name="Liao T.-L."/>
            <person name="Liu Y.-M."/>
            <person name="Young C.-C."/>
            <person name="Tsai S.-F."/>
        </authorList>
    </citation>
    <scope>NUCLEOTIDE SEQUENCE [LARGE SCALE GENOMIC DNA]</scope>
    <source>
        <strain evidence="2 3">CC-FR2-10</strain>
        <plasmid evidence="3">pdfi3</plasmid>
    </source>
</reference>
<accession>A0A221T3G9</accession>
<name>A0A221T3G9_9DEIO</name>
<gene>
    <name evidence="2" type="ORF">DFI_19865</name>
</gene>
<dbReference type="RefSeq" id="WP_027462887.1">
    <property type="nucleotide sequence ID" value="NZ_CP021084.1"/>
</dbReference>
<keyword evidence="2" id="KW-0614">Plasmid</keyword>
<evidence type="ECO:0000256" key="1">
    <source>
        <dbReference type="SAM" id="MobiDB-lite"/>
    </source>
</evidence>
<dbReference type="Proteomes" id="UP000259030">
    <property type="component" value="Plasmid pDFI3"/>
</dbReference>
<keyword evidence="3" id="KW-1185">Reference proteome</keyword>
<evidence type="ECO:0000313" key="2">
    <source>
        <dbReference type="EMBL" id="ASN83457.1"/>
    </source>
</evidence>
<dbReference type="EMBL" id="CP021084">
    <property type="protein sequence ID" value="ASN83457.1"/>
    <property type="molecule type" value="Genomic_DNA"/>
</dbReference>